<reference evidence="3 4" key="1">
    <citation type="submission" date="2019-02" db="EMBL/GenBank/DDBJ databases">
        <title>Deep-cultivation of Planctomycetes and their phenomic and genomic characterization uncovers novel biology.</title>
        <authorList>
            <person name="Wiegand S."/>
            <person name="Jogler M."/>
            <person name="Boedeker C."/>
            <person name="Pinto D."/>
            <person name="Vollmers J."/>
            <person name="Rivas-Marin E."/>
            <person name="Kohn T."/>
            <person name="Peeters S.H."/>
            <person name="Heuer A."/>
            <person name="Rast P."/>
            <person name="Oberbeckmann S."/>
            <person name="Bunk B."/>
            <person name="Jeske O."/>
            <person name="Meyerdierks A."/>
            <person name="Storesund J.E."/>
            <person name="Kallscheuer N."/>
            <person name="Luecker S."/>
            <person name="Lage O.M."/>
            <person name="Pohl T."/>
            <person name="Merkel B.J."/>
            <person name="Hornburger P."/>
            <person name="Mueller R.-W."/>
            <person name="Bruemmer F."/>
            <person name="Labrenz M."/>
            <person name="Spormann A.M."/>
            <person name="Op den Camp H."/>
            <person name="Overmann J."/>
            <person name="Amann R."/>
            <person name="Jetten M.S.M."/>
            <person name="Mascher T."/>
            <person name="Medema M.H."/>
            <person name="Devos D.P."/>
            <person name="Kaster A.-K."/>
            <person name="Ovreas L."/>
            <person name="Rohde M."/>
            <person name="Galperin M.Y."/>
            <person name="Jogler C."/>
        </authorList>
    </citation>
    <scope>NUCLEOTIDE SEQUENCE [LARGE SCALE GENOMIC DNA]</scope>
    <source>
        <strain evidence="3 4">Pla133</strain>
    </source>
</reference>
<evidence type="ECO:0000256" key="1">
    <source>
        <dbReference type="SAM" id="SignalP"/>
    </source>
</evidence>
<sequence length="243" mass="25325" precursor="true">MTIRSPRLLILALSLSPLVCCGGESEPTGAAALPSRPLLDAPASGVQAPAAELTVPETAPTVLFMGDSIGAGLHLAEHQAFPALLQQRLSAAGLPFRLVNASESGRTAAGGAAAIDWSLRTKPDLVVIELGGNDGLRGIPVEETERNLRAMIAASRDAGARVLLLGVRLPPNYGEAAERFDALYPALAKELDVAFVPFFMEGVGGVPELNLADGLHPTAVGHERLADNVEPTLRELLEALPPD</sequence>
<dbReference type="InterPro" id="IPR013830">
    <property type="entry name" value="SGNH_hydro"/>
</dbReference>
<evidence type="ECO:0000259" key="2">
    <source>
        <dbReference type="Pfam" id="PF13472"/>
    </source>
</evidence>
<dbReference type="Pfam" id="PF13472">
    <property type="entry name" value="Lipase_GDSL_2"/>
    <property type="match status" value="1"/>
</dbReference>
<keyword evidence="3" id="KW-0378">Hydrolase</keyword>
<organism evidence="3 4">
    <name type="scientific">Engelhardtia mirabilis</name>
    <dbReference type="NCBI Taxonomy" id="2528011"/>
    <lineage>
        <taxon>Bacteria</taxon>
        <taxon>Pseudomonadati</taxon>
        <taxon>Planctomycetota</taxon>
        <taxon>Planctomycetia</taxon>
        <taxon>Planctomycetia incertae sedis</taxon>
        <taxon>Engelhardtia</taxon>
    </lineage>
</organism>
<feature type="signal peptide" evidence="1">
    <location>
        <begin position="1"/>
        <end position="21"/>
    </location>
</feature>
<dbReference type="GO" id="GO:0106435">
    <property type="term" value="F:carboxylesterase activity"/>
    <property type="evidence" value="ECO:0007669"/>
    <property type="project" value="UniProtKB-EC"/>
</dbReference>
<dbReference type="KEGG" id="pbap:Pla133_00330"/>
<feature type="chain" id="PRO_5021700806" evidence="1">
    <location>
        <begin position="22"/>
        <end position="243"/>
    </location>
</feature>
<gene>
    <name evidence="3" type="primary">tesA</name>
    <name evidence="3" type="ORF">Pla133_00330</name>
</gene>
<keyword evidence="1" id="KW-0732">Signal</keyword>
<keyword evidence="4" id="KW-1185">Reference proteome</keyword>
<dbReference type="SUPFAM" id="SSF52266">
    <property type="entry name" value="SGNH hydrolase"/>
    <property type="match status" value="1"/>
</dbReference>
<dbReference type="PANTHER" id="PTHR30383:SF24">
    <property type="entry name" value="THIOESTERASE 1_PROTEASE 1_LYSOPHOSPHOLIPASE L1"/>
    <property type="match status" value="1"/>
</dbReference>
<evidence type="ECO:0000313" key="3">
    <source>
        <dbReference type="EMBL" id="QDU64971.1"/>
    </source>
</evidence>
<proteinExistence type="predicted"/>
<dbReference type="CDD" id="cd01822">
    <property type="entry name" value="Lysophospholipase_L1_like"/>
    <property type="match status" value="1"/>
</dbReference>
<dbReference type="AlphaFoldDB" id="A0A518BDB1"/>
<evidence type="ECO:0000313" key="4">
    <source>
        <dbReference type="Proteomes" id="UP000316921"/>
    </source>
</evidence>
<dbReference type="Gene3D" id="3.40.50.1110">
    <property type="entry name" value="SGNH hydrolase"/>
    <property type="match status" value="1"/>
</dbReference>
<dbReference type="EC" id="3.1.1.1" evidence="3"/>
<protein>
    <submittedName>
        <fullName evidence="3">Esterase TesA</fullName>
        <ecNumber evidence="3">3.1.1.1</ecNumber>
    </submittedName>
</protein>
<feature type="domain" description="SGNH hydrolase-type esterase" evidence="2">
    <location>
        <begin position="64"/>
        <end position="224"/>
    </location>
</feature>
<accession>A0A518BDB1</accession>
<dbReference type="Proteomes" id="UP000316921">
    <property type="component" value="Chromosome"/>
</dbReference>
<dbReference type="GO" id="GO:0004622">
    <property type="term" value="F:phosphatidylcholine lysophospholipase activity"/>
    <property type="evidence" value="ECO:0007669"/>
    <property type="project" value="TreeGrafter"/>
</dbReference>
<name>A0A518BDB1_9BACT</name>
<dbReference type="InterPro" id="IPR036514">
    <property type="entry name" value="SGNH_hydro_sf"/>
</dbReference>
<dbReference type="PANTHER" id="PTHR30383">
    <property type="entry name" value="THIOESTERASE 1/PROTEASE 1/LYSOPHOSPHOLIPASE L1"/>
    <property type="match status" value="1"/>
</dbReference>
<dbReference type="InterPro" id="IPR051532">
    <property type="entry name" value="Ester_Hydrolysis_Enzymes"/>
</dbReference>
<dbReference type="EMBL" id="CP036287">
    <property type="protein sequence ID" value="QDU64971.1"/>
    <property type="molecule type" value="Genomic_DNA"/>
</dbReference>